<dbReference type="SUPFAM" id="SSF53649">
    <property type="entry name" value="Alkaline phosphatase-like"/>
    <property type="match status" value="1"/>
</dbReference>
<feature type="transmembrane region" description="Helical" evidence="1">
    <location>
        <begin position="166"/>
        <end position="189"/>
    </location>
</feature>
<feature type="transmembrane region" description="Helical" evidence="1">
    <location>
        <begin position="51"/>
        <end position="69"/>
    </location>
</feature>
<reference evidence="2 3" key="1">
    <citation type="submission" date="2016-10" db="EMBL/GenBank/DDBJ databases">
        <authorList>
            <person name="de Groot N.N."/>
        </authorList>
    </citation>
    <scope>NUCLEOTIDE SEQUENCE [LARGE SCALE GENOMIC DNA]</scope>
    <source>
        <strain evidence="2 3">DSM 43941</strain>
    </source>
</reference>
<dbReference type="Proteomes" id="UP000198688">
    <property type="component" value="Chromosome I"/>
</dbReference>
<feature type="transmembrane region" description="Helical" evidence="1">
    <location>
        <begin position="129"/>
        <end position="154"/>
    </location>
</feature>
<organism evidence="2 3">
    <name type="scientific">Actinoplanes derwentensis</name>
    <dbReference type="NCBI Taxonomy" id="113562"/>
    <lineage>
        <taxon>Bacteria</taxon>
        <taxon>Bacillati</taxon>
        <taxon>Actinomycetota</taxon>
        <taxon>Actinomycetes</taxon>
        <taxon>Micromonosporales</taxon>
        <taxon>Micromonosporaceae</taxon>
        <taxon>Actinoplanes</taxon>
    </lineage>
</organism>
<sequence>MAYEENVSPTKPYRRVLRHVSTGFAAVLVFLALIVPDQITRLPPGNSPWTALLRIPVEALIAGAILLLLPKKGRRGIVIGLGVTLGLLTVIKMIDVAFYAVLARRFDPVLDWILADDGFNFLVDSIGKAATIGVSVGLVLFSVLLVAGMAWAVLRLDTVMRGHRIGAWRGIGTAGVAWGVLAVLGVQLIGGLPVASHAAADLAGHTVMALPQNLADRKKFAAEVQVDNYRDRDPDQMLTALRDKDVIIGFIESYGRNAIEDPAYNGAVLASLQANTEKLTAAGYVSRSGFLSSPTAGGGSWLAHSTFLSGLWIDNEQRYRSLVSSDRLTLTRAFANSGHRSVGIQPGIVFAWPEGAFYGYDQIYDSHSFGYNGPSFSWSPMPDQFVMSAFQQLEYGKPGRDRLLAEITLTSSHTPWSPVPSMLDWDALGDGSVYGPVVAQSESTANVWKHDEKIRTEYARSIAYSIDSLLGHLAEYGNDDTVLVFLGDHQPASVVVGTEATRDVPITIIAKDPKTLDRIDSWGWTDGLKPDPAAPISRMDTFRDKFLAAFGPEGDPH</sequence>
<evidence type="ECO:0000256" key="1">
    <source>
        <dbReference type="SAM" id="Phobius"/>
    </source>
</evidence>
<keyword evidence="1" id="KW-1133">Transmembrane helix</keyword>
<dbReference type="GO" id="GO:0016740">
    <property type="term" value="F:transferase activity"/>
    <property type="evidence" value="ECO:0007669"/>
    <property type="project" value="UniProtKB-KW"/>
</dbReference>
<accession>A0A1H2D7A4</accession>
<gene>
    <name evidence="2" type="ORF">SAMN04489716_8454</name>
</gene>
<evidence type="ECO:0000313" key="2">
    <source>
        <dbReference type="EMBL" id="SDT78635.1"/>
    </source>
</evidence>
<dbReference type="AlphaFoldDB" id="A0A1H2D7A4"/>
<dbReference type="EMBL" id="LT629758">
    <property type="protein sequence ID" value="SDT78635.1"/>
    <property type="molecule type" value="Genomic_DNA"/>
</dbReference>
<dbReference type="STRING" id="113562.SAMN04489716_8454"/>
<feature type="transmembrane region" description="Helical" evidence="1">
    <location>
        <begin position="20"/>
        <end position="39"/>
    </location>
</feature>
<protein>
    <submittedName>
        <fullName evidence="2">Phosphoglycerol transferase MdoB</fullName>
    </submittedName>
</protein>
<name>A0A1H2D7A4_9ACTN</name>
<dbReference type="InterPro" id="IPR017850">
    <property type="entry name" value="Alkaline_phosphatase_core_sf"/>
</dbReference>
<keyword evidence="1" id="KW-0472">Membrane</keyword>
<evidence type="ECO:0000313" key="3">
    <source>
        <dbReference type="Proteomes" id="UP000198688"/>
    </source>
</evidence>
<dbReference type="Gene3D" id="3.40.720.10">
    <property type="entry name" value="Alkaline Phosphatase, subunit A"/>
    <property type="match status" value="1"/>
</dbReference>
<feature type="transmembrane region" description="Helical" evidence="1">
    <location>
        <begin position="76"/>
        <end position="102"/>
    </location>
</feature>
<proteinExistence type="predicted"/>
<keyword evidence="1" id="KW-0812">Transmembrane</keyword>
<keyword evidence="3" id="KW-1185">Reference proteome</keyword>
<keyword evidence="2" id="KW-0808">Transferase</keyword>